<feature type="transmembrane region" description="Helical" evidence="8">
    <location>
        <begin position="113"/>
        <end position="134"/>
    </location>
</feature>
<feature type="transmembrane region" description="Helical" evidence="8">
    <location>
        <begin position="81"/>
        <end position="101"/>
    </location>
</feature>
<feature type="transmembrane region" description="Helical" evidence="8">
    <location>
        <begin position="268"/>
        <end position="292"/>
    </location>
</feature>
<dbReference type="PANTHER" id="PTHR34975">
    <property type="entry name" value="SPORE GERMINATION PROTEIN A2"/>
    <property type="match status" value="1"/>
</dbReference>
<evidence type="ECO:0000256" key="4">
    <source>
        <dbReference type="ARBA" id="ARBA00022544"/>
    </source>
</evidence>
<evidence type="ECO:0000256" key="3">
    <source>
        <dbReference type="ARBA" id="ARBA00022448"/>
    </source>
</evidence>
<dbReference type="Pfam" id="PF03845">
    <property type="entry name" value="Spore_permease"/>
    <property type="match status" value="1"/>
</dbReference>
<evidence type="ECO:0000256" key="6">
    <source>
        <dbReference type="ARBA" id="ARBA00022989"/>
    </source>
</evidence>
<dbReference type="Proteomes" id="UP000673394">
    <property type="component" value="Unassembled WGS sequence"/>
</dbReference>
<name>A0ABS5CA67_9BACL</name>
<feature type="transmembrane region" description="Helical" evidence="8">
    <location>
        <begin position="304"/>
        <end position="323"/>
    </location>
</feature>
<evidence type="ECO:0000256" key="8">
    <source>
        <dbReference type="SAM" id="Phobius"/>
    </source>
</evidence>
<keyword evidence="4" id="KW-0309">Germination</keyword>
<comment type="caution">
    <text evidence="9">The sequence shown here is derived from an EMBL/GenBank/DDBJ whole genome shotgun (WGS) entry which is preliminary data.</text>
</comment>
<dbReference type="PANTHER" id="PTHR34975:SF2">
    <property type="entry name" value="SPORE GERMINATION PROTEIN A2"/>
    <property type="match status" value="1"/>
</dbReference>
<evidence type="ECO:0000256" key="2">
    <source>
        <dbReference type="ARBA" id="ARBA00007998"/>
    </source>
</evidence>
<evidence type="ECO:0000313" key="10">
    <source>
        <dbReference type="Proteomes" id="UP000673394"/>
    </source>
</evidence>
<sequence length="367" mass="41354">MEKPLQLGGWQLFAMTAAFVAGTSFILLPVGLISAARQFAWLVQLWSTLFGVVAGAFWLYVASRYPGLSLVQISQKALGKYVGGFVALCYIVFFVQMAAWVTRNMSDYMQVNLMPRTPISVFNILALLVCAYAVIKGIDSISMVSVVILPILMIAYWTPFTVMLREWDWGNFDYPGTFEFMPTLAETKYALGFPFMETVAFMMAFPLVRKRLNIAFLGGIAFMGFQLALGIFFTVGILGVYRGSHLAYPIYIIFREMQFSNFVEHLEAIISVNALLLVFLKLSVLFYFAVSAICQLFSIENRAFVAYPLVWVISAYALFFANIVENAEWVQNYLFVYYVPFGVGFPLVFLVAAWLRKGNARTKEAAI</sequence>
<feature type="transmembrane region" description="Helical" evidence="8">
    <location>
        <begin position="215"/>
        <end position="241"/>
    </location>
</feature>
<keyword evidence="5 8" id="KW-0812">Transmembrane</keyword>
<keyword evidence="3" id="KW-0813">Transport</keyword>
<evidence type="ECO:0000256" key="1">
    <source>
        <dbReference type="ARBA" id="ARBA00004141"/>
    </source>
</evidence>
<feature type="transmembrane region" description="Helical" evidence="8">
    <location>
        <begin position="39"/>
        <end position="61"/>
    </location>
</feature>
<keyword evidence="6 8" id="KW-1133">Transmembrane helix</keyword>
<comment type="similarity">
    <text evidence="2">Belongs to the amino acid-polyamine-organocation (APC) superfamily. Spore germination protein (SGP) (TC 2.A.3.9) family.</text>
</comment>
<accession>A0ABS5CA67</accession>
<reference evidence="9 10" key="1">
    <citation type="submission" date="2021-04" db="EMBL/GenBank/DDBJ databases">
        <title>Paenibacillus sp. DLE-14 whole genome sequence.</title>
        <authorList>
            <person name="Ham Y.J."/>
        </authorList>
    </citation>
    <scope>NUCLEOTIDE SEQUENCE [LARGE SCALE GENOMIC DNA]</scope>
    <source>
        <strain evidence="9 10">DLE-14</strain>
    </source>
</reference>
<feature type="transmembrane region" description="Helical" evidence="8">
    <location>
        <begin position="12"/>
        <end position="33"/>
    </location>
</feature>
<dbReference type="EMBL" id="JAGKSP010000002">
    <property type="protein sequence ID" value="MBP3962882.1"/>
    <property type="molecule type" value="Genomic_DNA"/>
</dbReference>
<dbReference type="NCBIfam" id="TIGR00912">
    <property type="entry name" value="2A0309"/>
    <property type="match status" value="1"/>
</dbReference>
<evidence type="ECO:0000256" key="5">
    <source>
        <dbReference type="ARBA" id="ARBA00022692"/>
    </source>
</evidence>
<evidence type="ECO:0000256" key="7">
    <source>
        <dbReference type="ARBA" id="ARBA00023136"/>
    </source>
</evidence>
<feature type="transmembrane region" description="Helical" evidence="8">
    <location>
        <begin position="141"/>
        <end position="159"/>
    </location>
</feature>
<dbReference type="InterPro" id="IPR004761">
    <property type="entry name" value="Spore_GerAB"/>
</dbReference>
<protein>
    <submittedName>
        <fullName evidence="9">Endospore germination permease</fullName>
    </submittedName>
</protein>
<evidence type="ECO:0000313" key="9">
    <source>
        <dbReference type="EMBL" id="MBP3962882.1"/>
    </source>
</evidence>
<gene>
    <name evidence="9" type="ORF">I8J30_09240</name>
</gene>
<organism evidence="9 10">
    <name type="scientific">Paenibacillus lignilyticus</name>
    <dbReference type="NCBI Taxonomy" id="1172615"/>
    <lineage>
        <taxon>Bacteria</taxon>
        <taxon>Bacillati</taxon>
        <taxon>Bacillota</taxon>
        <taxon>Bacilli</taxon>
        <taxon>Bacillales</taxon>
        <taxon>Paenibacillaceae</taxon>
        <taxon>Paenibacillus</taxon>
    </lineage>
</organism>
<dbReference type="RefSeq" id="WP_210657397.1">
    <property type="nucleotide sequence ID" value="NZ_JAGKSP010000002.1"/>
</dbReference>
<keyword evidence="7 8" id="KW-0472">Membrane</keyword>
<proteinExistence type="inferred from homology"/>
<comment type="subcellular location">
    <subcellularLocation>
        <location evidence="1">Membrane</location>
        <topology evidence="1">Multi-pass membrane protein</topology>
    </subcellularLocation>
</comment>
<feature type="transmembrane region" description="Helical" evidence="8">
    <location>
        <begin position="189"/>
        <end position="208"/>
    </location>
</feature>
<feature type="transmembrane region" description="Helical" evidence="8">
    <location>
        <begin position="335"/>
        <end position="355"/>
    </location>
</feature>
<keyword evidence="10" id="KW-1185">Reference proteome</keyword>